<gene>
    <name evidence="2" type="ORF">ABW99_20945</name>
</gene>
<keyword evidence="3" id="KW-1185">Reference proteome</keyword>
<sequence>MKYKAIAVAAMLLATGSAMAYPHGGNDHDQLSFSEIGNATNVLNNVAIFGLVGIRGCVFADNTANAVVQNDQHVWASEISISAPSKWLGNFTDSTTRINTNYTNNSVSDTGSAYLVGGVTTTRYDNDTSWVNKTASGHLNTSQGAQVGGQYSAGQQSSGSGGFVAGGGYQQSSYQFGAHGGAGGHFWTPGGGGGYGYGGSYHASGGSGSIWGGYAYGQQHQSSGGFQASGYKNTQSSFDAGFHATDNHGYSDVESASIAAGAIWGFSNDYVANNVSVSGTTIIHTTTYVMPTMGAGTGNGALAGASGNVGLNEAAGVDNAQANNAALSAMNSGPVYGSAQTFSTQSSDGSGSIHNMYVNASVGDGTLAGASGNIGVNIASGIGNVQANNLAASVTTTKAGADTGGAVTATAQTDQKASMYASGAYVPTAYLGSGALAGATGNVGVNIAAGIGNVQNNSLAISSVSVMK</sequence>
<organism evidence="2 3">
    <name type="scientific">Pandoraea thiooxydans</name>
    <dbReference type="NCBI Taxonomy" id="445709"/>
    <lineage>
        <taxon>Bacteria</taxon>
        <taxon>Pseudomonadati</taxon>
        <taxon>Pseudomonadota</taxon>
        <taxon>Betaproteobacteria</taxon>
        <taxon>Burkholderiales</taxon>
        <taxon>Burkholderiaceae</taxon>
        <taxon>Pandoraea</taxon>
    </lineage>
</organism>
<feature type="chain" id="PRO_5006842231" description="Cell wall anchor protein" evidence="1">
    <location>
        <begin position="21"/>
        <end position="468"/>
    </location>
</feature>
<feature type="signal peptide" evidence="1">
    <location>
        <begin position="1"/>
        <end position="20"/>
    </location>
</feature>
<dbReference type="EMBL" id="CP011568">
    <property type="protein sequence ID" value="ALX34905.1"/>
    <property type="molecule type" value="Genomic_DNA"/>
</dbReference>
<evidence type="ECO:0000256" key="1">
    <source>
        <dbReference type="SAM" id="SignalP"/>
    </source>
</evidence>
<dbReference type="OrthoDB" id="9113307at2"/>
<evidence type="ECO:0000313" key="2">
    <source>
        <dbReference type="EMBL" id="ALX34905.1"/>
    </source>
</evidence>
<accession>A0A0U3MVN7</accession>
<evidence type="ECO:0000313" key="3">
    <source>
        <dbReference type="Proteomes" id="UP000036700"/>
    </source>
</evidence>
<dbReference type="Proteomes" id="UP000036700">
    <property type="component" value="Chromosome"/>
</dbReference>
<dbReference type="KEGG" id="ptx:ABW99_20945"/>
<keyword evidence="1" id="KW-0732">Signal</keyword>
<reference evidence="3" key="1">
    <citation type="submission" date="2015-06" db="EMBL/GenBank/DDBJ databases">
        <authorList>
            <person name="Hoefler B.C."/>
            <person name="Straight P.D."/>
        </authorList>
    </citation>
    <scope>NUCLEOTIDE SEQUENCE [LARGE SCALE GENOMIC DNA]</scope>
    <source>
        <strain evidence="3">DSM 25325</strain>
    </source>
</reference>
<dbReference type="AlphaFoldDB" id="A0A0U3MVN7"/>
<proteinExistence type="predicted"/>
<protein>
    <recommendedName>
        <fullName evidence="4">Cell wall anchor protein</fullName>
    </recommendedName>
</protein>
<name>A0A0U3MVN7_9BURK</name>
<dbReference type="STRING" id="445709.ABW99_20945"/>
<evidence type="ECO:0008006" key="4">
    <source>
        <dbReference type="Google" id="ProtNLM"/>
    </source>
</evidence>
<dbReference type="RefSeq" id="WP_052892663.1">
    <property type="nucleotide sequence ID" value="NZ_CP011568.3"/>
</dbReference>